<dbReference type="KEGG" id="stax:MC45_01040"/>
<name>A0A097ECE2_9SPHN</name>
<dbReference type="eggNOG" id="ENOG502ZZNF">
    <property type="taxonomic scope" value="Bacteria"/>
</dbReference>
<feature type="transmembrane region" description="Helical" evidence="1">
    <location>
        <begin position="183"/>
        <end position="200"/>
    </location>
</feature>
<dbReference type="HOGENOM" id="CLU_1041726_0_0_5"/>
<reference evidence="2 3" key="1">
    <citation type="submission" date="2014-09" db="EMBL/GenBank/DDBJ databases">
        <title>Using Illumina technology Improving SMRT sequencing Genome Assembly by RASTools.</title>
        <authorList>
            <person name="Zhou Y."/>
            <person name="Ma T."/>
            <person name="Liu T."/>
        </authorList>
    </citation>
    <scope>NUCLEOTIDE SEQUENCE [LARGE SCALE GENOMIC DNA]</scope>
    <source>
        <strain evidence="2 3">ATCC 55669</strain>
    </source>
</reference>
<keyword evidence="3" id="KW-1185">Reference proteome</keyword>
<sequence length="267" mass="26991">MTPGSSAGLRLPPADVVALTALAWVAAAALHEGVGHGLACTALGGHPSNWSTFHFGCDPQPMSLWGRRIVAGAGTAVNVILAALGWLVWRGSSVLRGRLAGWIVFALNGLTTFGYLVFSAVLGIGDWNGRGVMTGVADPVLARVAPAVIGVAGYYAVVRLAAGMLSPMLNGADVAAQARRYSVIAWMTTGVISLAAALAAGSDWRSTIGASIGVALGGNAGLLSMGRFIKPTAAASTTTLPPNWLLRVAAILGTVAFVAILGPGIAL</sequence>
<proteinExistence type="predicted"/>
<keyword evidence="1" id="KW-1133">Transmembrane helix</keyword>
<accession>A0A097ECE2</accession>
<gene>
    <name evidence="2" type="ORF">MC45_01040</name>
</gene>
<feature type="transmembrane region" description="Helical" evidence="1">
    <location>
        <begin position="144"/>
        <end position="162"/>
    </location>
</feature>
<organism evidence="2 3">
    <name type="scientific">Sphingomonas taxi</name>
    <dbReference type="NCBI Taxonomy" id="1549858"/>
    <lineage>
        <taxon>Bacteria</taxon>
        <taxon>Pseudomonadati</taxon>
        <taxon>Pseudomonadota</taxon>
        <taxon>Alphaproteobacteria</taxon>
        <taxon>Sphingomonadales</taxon>
        <taxon>Sphingomonadaceae</taxon>
        <taxon>Sphingomonas</taxon>
    </lineage>
</organism>
<keyword evidence="1" id="KW-0472">Membrane</keyword>
<feature type="transmembrane region" description="Helical" evidence="1">
    <location>
        <begin position="244"/>
        <end position="266"/>
    </location>
</feature>
<dbReference type="Proteomes" id="UP000033200">
    <property type="component" value="Chromosome"/>
</dbReference>
<feature type="transmembrane region" description="Helical" evidence="1">
    <location>
        <begin position="68"/>
        <end position="89"/>
    </location>
</feature>
<evidence type="ECO:0000313" key="2">
    <source>
        <dbReference type="EMBL" id="AIT05244.1"/>
    </source>
</evidence>
<feature type="transmembrane region" description="Helical" evidence="1">
    <location>
        <begin position="206"/>
        <end position="223"/>
    </location>
</feature>
<evidence type="ECO:0000256" key="1">
    <source>
        <dbReference type="SAM" id="Phobius"/>
    </source>
</evidence>
<protein>
    <submittedName>
        <fullName evidence="2">Uncharacterized protein</fullName>
    </submittedName>
</protein>
<dbReference type="AlphaFoldDB" id="A0A097ECE2"/>
<evidence type="ECO:0000313" key="3">
    <source>
        <dbReference type="Proteomes" id="UP000033200"/>
    </source>
</evidence>
<dbReference type="EMBL" id="CP009571">
    <property type="protein sequence ID" value="AIT05244.1"/>
    <property type="molecule type" value="Genomic_DNA"/>
</dbReference>
<feature type="transmembrane region" description="Helical" evidence="1">
    <location>
        <begin position="101"/>
        <end position="124"/>
    </location>
</feature>
<keyword evidence="1" id="KW-0812">Transmembrane</keyword>
<dbReference type="RefSeq" id="WP_038658495.1">
    <property type="nucleotide sequence ID" value="NZ_CP009571.1"/>
</dbReference>